<evidence type="ECO:0000313" key="5">
    <source>
        <dbReference type="Proteomes" id="UP000540519"/>
    </source>
</evidence>
<evidence type="ECO:0000256" key="1">
    <source>
        <dbReference type="SAM" id="SignalP"/>
    </source>
</evidence>
<dbReference type="InterPro" id="IPR013783">
    <property type="entry name" value="Ig-like_fold"/>
</dbReference>
<comment type="caution">
    <text evidence="4">The sequence shown here is derived from an EMBL/GenBank/DDBJ whole genome shotgun (WGS) entry which is preliminary data.</text>
</comment>
<feature type="domain" description="PKD-like" evidence="3">
    <location>
        <begin position="822"/>
        <end position="899"/>
    </location>
</feature>
<dbReference type="Pfam" id="PF13585">
    <property type="entry name" value="CHU_C"/>
    <property type="match status" value="1"/>
</dbReference>
<dbReference type="InterPro" id="IPR044023">
    <property type="entry name" value="Ig_7"/>
</dbReference>
<dbReference type="Proteomes" id="UP000540519">
    <property type="component" value="Unassembled WGS sequence"/>
</dbReference>
<reference evidence="4 5" key="1">
    <citation type="journal article" date="2019" name="Mar. Drugs">
        <title>Comparative Genomics and CAZyme Genome Repertoires of Marine Zobellia amurskyensis KMM 3526(T) and Zobellia laminariae KMM 3676(T).</title>
        <authorList>
            <person name="Chernysheva N."/>
            <person name="Bystritskaya E."/>
            <person name="Stenkova A."/>
            <person name="Golovkin I."/>
            <person name="Nedashkovskaya O."/>
            <person name="Isaeva M."/>
        </authorList>
    </citation>
    <scope>NUCLEOTIDE SEQUENCE [LARGE SCALE GENOMIC DNA]</scope>
    <source>
        <strain evidence="4 5">KMM 3526</strain>
    </source>
</reference>
<dbReference type="RefSeq" id="WP_155599246.1">
    <property type="nucleotide sequence ID" value="NZ_RCNR01000008.1"/>
</dbReference>
<dbReference type="AlphaFoldDB" id="A0A7X2ZS66"/>
<dbReference type="InterPro" id="IPR045829">
    <property type="entry name" value="PKD_6"/>
</dbReference>
<feature type="domain" description="Ig-like" evidence="2">
    <location>
        <begin position="367"/>
        <end position="455"/>
    </location>
</feature>
<keyword evidence="1" id="KW-0732">Signal</keyword>
<keyword evidence="5" id="KW-1185">Reference proteome</keyword>
<dbReference type="Pfam" id="PF19081">
    <property type="entry name" value="Ig_7"/>
    <property type="match status" value="1"/>
</dbReference>
<feature type="signal peptide" evidence="1">
    <location>
        <begin position="1"/>
        <end position="24"/>
    </location>
</feature>
<dbReference type="NCBIfam" id="TIGR04131">
    <property type="entry name" value="Bac_Flav_CTERM"/>
    <property type="match status" value="1"/>
</dbReference>
<organism evidence="4 5">
    <name type="scientific">Zobellia amurskyensis</name>
    <dbReference type="NCBI Taxonomy" id="248905"/>
    <lineage>
        <taxon>Bacteria</taxon>
        <taxon>Pseudomonadati</taxon>
        <taxon>Bacteroidota</taxon>
        <taxon>Flavobacteriia</taxon>
        <taxon>Flavobacteriales</taxon>
        <taxon>Flavobacteriaceae</taxon>
        <taxon>Zobellia</taxon>
    </lineage>
</organism>
<name>A0A7X2ZS66_9FLAO</name>
<dbReference type="OrthoDB" id="1236981at2"/>
<accession>A0A7X2ZS66</accession>
<evidence type="ECO:0000259" key="2">
    <source>
        <dbReference type="Pfam" id="PF19081"/>
    </source>
</evidence>
<dbReference type="Pfam" id="PF19408">
    <property type="entry name" value="PKD_6"/>
    <property type="match status" value="1"/>
</dbReference>
<feature type="chain" id="PRO_5031512973" evidence="1">
    <location>
        <begin position="25"/>
        <end position="1007"/>
    </location>
</feature>
<dbReference type="EMBL" id="RCNR01000008">
    <property type="protein sequence ID" value="MUH35410.1"/>
    <property type="molecule type" value="Genomic_DNA"/>
</dbReference>
<dbReference type="InterPro" id="IPR026341">
    <property type="entry name" value="T9SS_type_B"/>
</dbReference>
<dbReference type="Gene3D" id="2.60.40.10">
    <property type="entry name" value="Immunoglobulins"/>
    <property type="match status" value="1"/>
</dbReference>
<evidence type="ECO:0000313" key="4">
    <source>
        <dbReference type="EMBL" id="MUH35410.1"/>
    </source>
</evidence>
<proteinExistence type="predicted"/>
<protein>
    <submittedName>
        <fullName evidence="4">Gliding motility-associated C-terminal domain-containing protein</fullName>
    </submittedName>
</protein>
<evidence type="ECO:0000259" key="3">
    <source>
        <dbReference type="Pfam" id="PF19408"/>
    </source>
</evidence>
<sequence>MIRKTTLKQNFLIWLLFVCSVSYAQDRVYADAISNQSSVTQPNNAIDSDLTTNAIVRAGSGVILGIGAYDGLLELTYPTTLPANTTSFIKIATEDDILSSLLGGNLGGLLSDIVGTLLVGNQEFSAEAFNIDDSVLQTSSGLVNAFSSDEARVVTDKNGDYFLALTPSSPYDRVSITNRVGSLIGLGQERDLNVYGAYYGDGDTTCGAPSYTSFSGDGLTLDLLGLGGAGVTNPELAIDGDDDTFSELSLGLVDVLAGIEQTFYFDSSEDASNNYYIKMAMDPSLLQLGVANSIEVIGQNGTDQSVFSDNLSSLLDLDVLGLLESGQAALIGFDPTTPVDRVTVRLSSLLGAGIDQELLIFDVFRAPASPVVTSTADDLNICAGFSTSVVAEVENDNNVELRWYDAEEDGNLLATLESGEAFTTPILNSDTTYYVAAAEIGCLKESPRTEVTINVESVPTAGDITIVGNENPICSSDNVVLVPTSSVDGTYSWYFDANKTNEITGGLVSGGVTYEIDSNGVLTITGLTEAGGPYTYFVSVKHDLAGCENAPGDLQSVQVNVVDFTKTVSIDSNPMISLDGLIDIFNGNNSVNVTGTVSGDVMVGETISLSINGNLFDGVVAADSSFSIPVDAIDLVSDIDNTLEAFVQGVLCTVSEEIPVDLPDLIIDDIFQVFCASDFATVADLEVGLNDIALFNDLTAGLQLNANTPLVDGEVYFAGIAGIPASVLARVQITVQVNDVPGPTTNSSSQVFCESDGPTVGDIQVDQTNVVFYDSRLRGNAIDPSTPIEDGRWYYVAAVENGCESSERLRIMANIFADGISPITITGESEEVCRGRSYTYETNADKEDYVWTVSGGTITEGGTSTDNFVTVRWTELSATQISVSYSDDSICSPSKMMSLDVETISCGMVLGEEFCLKVFNEFTPNNDGFNDFFTVQCIEDYSNTIEIYNRNGNLVYKMADYRNTWNGLANVKGVLNNGDHLPSGTYYYSIKIPELERNLVGWLQLAR</sequence>
<gene>
    <name evidence="4" type="ORF">D9O36_06125</name>
</gene>